<feature type="transmembrane region" description="Helical" evidence="8">
    <location>
        <begin position="92"/>
        <end position="116"/>
    </location>
</feature>
<dbReference type="GO" id="GO:0016020">
    <property type="term" value="C:membrane"/>
    <property type="evidence" value="ECO:0007669"/>
    <property type="project" value="UniProtKB-SubCell"/>
</dbReference>
<keyword evidence="4 8" id="KW-1133">Transmembrane helix</keyword>
<feature type="transmembrane region" description="Helical" evidence="8">
    <location>
        <begin position="25"/>
        <end position="48"/>
    </location>
</feature>
<keyword evidence="5 7" id="KW-0472">Membrane</keyword>
<organism evidence="10 11">
    <name type="scientific">Hucho hucho</name>
    <name type="common">huchen</name>
    <dbReference type="NCBI Taxonomy" id="62062"/>
    <lineage>
        <taxon>Eukaryota</taxon>
        <taxon>Metazoa</taxon>
        <taxon>Chordata</taxon>
        <taxon>Craniata</taxon>
        <taxon>Vertebrata</taxon>
        <taxon>Euteleostomi</taxon>
        <taxon>Actinopterygii</taxon>
        <taxon>Neopterygii</taxon>
        <taxon>Teleostei</taxon>
        <taxon>Protacanthopterygii</taxon>
        <taxon>Salmoniformes</taxon>
        <taxon>Salmonidae</taxon>
        <taxon>Salmoninae</taxon>
        <taxon>Hucho</taxon>
    </lineage>
</organism>
<dbReference type="Proteomes" id="UP000314982">
    <property type="component" value="Unassembled WGS sequence"/>
</dbReference>
<name>A0A4W5QJU0_9TELE</name>
<accession>A0A4W5QJU0</accession>
<keyword evidence="11" id="KW-1185">Reference proteome</keyword>
<keyword evidence="2 7" id="KW-0812">Transmembrane</keyword>
<evidence type="ECO:0000256" key="2">
    <source>
        <dbReference type="ARBA" id="ARBA00022692"/>
    </source>
</evidence>
<dbReference type="Pfam" id="PF01284">
    <property type="entry name" value="MARVEL"/>
    <property type="match status" value="1"/>
</dbReference>
<reference evidence="11" key="1">
    <citation type="submission" date="2018-06" db="EMBL/GenBank/DDBJ databases">
        <title>Genome assembly of Danube salmon.</title>
        <authorList>
            <person name="Macqueen D.J."/>
            <person name="Gundappa M.K."/>
        </authorList>
    </citation>
    <scope>NUCLEOTIDE SEQUENCE [LARGE SCALE GENOMIC DNA]</scope>
</reference>
<evidence type="ECO:0000256" key="1">
    <source>
        <dbReference type="ARBA" id="ARBA00004141"/>
    </source>
</evidence>
<evidence type="ECO:0000256" key="8">
    <source>
        <dbReference type="SAM" id="Phobius"/>
    </source>
</evidence>
<evidence type="ECO:0000313" key="11">
    <source>
        <dbReference type="Proteomes" id="UP000314982"/>
    </source>
</evidence>
<dbReference type="GeneTree" id="ENSGT00950000182933"/>
<reference evidence="10" key="2">
    <citation type="submission" date="2025-08" db="UniProtKB">
        <authorList>
            <consortium name="Ensembl"/>
        </authorList>
    </citation>
    <scope>IDENTIFICATION</scope>
</reference>
<feature type="transmembrane region" description="Helical" evidence="8">
    <location>
        <begin position="195"/>
        <end position="217"/>
    </location>
</feature>
<feature type="transmembrane region" description="Helical" evidence="8">
    <location>
        <begin position="128"/>
        <end position="151"/>
    </location>
</feature>
<feature type="transmembrane region" description="Helical" evidence="8">
    <location>
        <begin position="163"/>
        <end position="183"/>
    </location>
</feature>
<protein>
    <recommendedName>
        <fullName evidence="9">MARVEL domain-containing protein</fullName>
    </recommendedName>
</protein>
<proteinExistence type="inferred from homology"/>
<dbReference type="InterPro" id="IPR008253">
    <property type="entry name" value="Marvel"/>
</dbReference>
<feature type="transmembrane region" description="Helical" evidence="8">
    <location>
        <begin position="60"/>
        <end position="80"/>
    </location>
</feature>
<keyword evidence="3" id="KW-0677">Repeat</keyword>
<feature type="domain" description="MARVEL" evidence="9">
    <location>
        <begin position="52"/>
        <end position="188"/>
    </location>
</feature>
<evidence type="ECO:0000256" key="5">
    <source>
        <dbReference type="ARBA" id="ARBA00023136"/>
    </source>
</evidence>
<evidence type="ECO:0000256" key="4">
    <source>
        <dbReference type="ARBA" id="ARBA00022989"/>
    </source>
</evidence>
<reference evidence="10" key="3">
    <citation type="submission" date="2025-09" db="UniProtKB">
        <authorList>
            <consortium name="Ensembl"/>
        </authorList>
    </citation>
    <scope>IDENTIFICATION</scope>
</reference>
<evidence type="ECO:0000256" key="6">
    <source>
        <dbReference type="ARBA" id="ARBA00034721"/>
    </source>
</evidence>
<dbReference type="PANTHER" id="PTHR17068">
    <property type="entry name" value="MYELOID-ASSOCIATED DIFFERENTIATION MARKER MYADM FAMILY MEMBER"/>
    <property type="match status" value="1"/>
</dbReference>
<evidence type="ECO:0000313" key="10">
    <source>
        <dbReference type="Ensembl" id="ENSHHUP00000077831.1"/>
    </source>
</evidence>
<dbReference type="AlphaFoldDB" id="A0A4W5QJU0"/>
<dbReference type="PROSITE" id="PS51225">
    <property type="entry name" value="MARVEL"/>
    <property type="match status" value="1"/>
</dbReference>
<feature type="transmembrane region" description="Helical" evidence="8">
    <location>
        <begin position="318"/>
        <end position="342"/>
    </location>
</feature>
<feature type="transmembrane region" description="Helical" evidence="8">
    <location>
        <begin position="237"/>
        <end position="262"/>
    </location>
</feature>
<dbReference type="Ensembl" id="ENSHHUT00000080352.1">
    <property type="protein sequence ID" value="ENSHHUP00000077831.1"/>
    <property type="gene ID" value="ENSHHUG00000045444.1"/>
</dbReference>
<comment type="similarity">
    <text evidence="6">Belongs to the MAL family.</text>
</comment>
<evidence type="ECO:0000259" key="9">
    <source>
        <dbReference type="PROSITE" id="PS51225"/>
    </source>
</evidence>
<dbReference type="PANTHER" id="PTHR17068:SF3">
    <property type="entry name" value="MYELOID-ASSOCIATED DIFFERENTIATION MARKER"/>
    <property type="match status" value="1"/>
</dbReference>
<sequence length="348" mass="37939">MYKGVCHLTERAQQDGVLFLSWWEMFLLFGLSRFGLCLGTTTMPVIVLEASDLTSPLSLVRMWALLSGCLTFSLVASLVHSELTPEPQQPSFRILCMFTWCLFFILTLLIHVVNIIQFHSLVPISWKNLTVTVAALAALMTFSASVTFPWAVMGHEGVCPRPIAAALASCLTFLAYATETYLIRTQTQDQKGYMASVPGLLKVLQLWGGCEMIVLVVEQVRGALVKGAGVGLAAVGWQLWVSGAVYALCLLMSLGTVMVVLGDCAGRCPLPFDRLLAGFSLTGVLLYVVATILCFTRVLELQNPGQDLHRTTGTTLVVMEAVMTSITLLAYTVDLAVSIKLLRDRSHA</sequence>
<comment type="subcellular location">
    <subcellularLocation>
        <location evidence="1">Membrane</location>
        <topology evidence="1">Multi-pass membrane protein</topology>
    </subcellularLocation>
</comment>
<evidence type="ECO:0000256" key="3">
    <source>
        <dbReference type="ARBA" id="ARBA00022737"/>
    </source>
</evidence>
<dbReference type="InterPro" id="IPR047123">
    <property type="entry name" value="MYADM-like"/>
</dbReference>
<evidence type="ECO:0000256" key="7">
    <source>
        <dbReference type="PROSITE-ProRule" id="PRU00581"/>
    </source>
</evidence>
<feature type="transmembrane region" description="Helical" evidence="8">
    <location>
        <begin position="274"/>
        <end position="298"/>
    </location>
</feature>